<keyword evidence="1" id="KW-0732">Signal</keyword>
<comment type="caution">
    <text evidence="3">The sequence shown here is derived from an EMBL/GenBank/DDBJ whole genome shotgun (WGS) entry which is preliminary data.</text>
</comment>
<dbReference type="InterPro" id="IPR050525">
    <property type="entry name" value="ECM_Assembly_Org"/>
</dbReference>
<feature type="domain" description="VWFA" evidence="2">
    <location>
        <begin position="30"/>
        <end position="199"/>
    </location>
</feature>
<dbReference type="EMBL" id="JACVVK020000175">
    <property type="protein sequence ID" value="KAK7486691.1"/>
    <property type="molecule type" value="Genomic_DNA"/>
</dbReference>
<dbReference type="InterPro" id="IPR036465">
    <property type="entry name" value="vWFA_dom_sf"/>
</dbReference>
<keyword evidence="4" id="KW-1185">Reference proteome</keyword>
<dbReference type="Proteomes" id="UP001519460">
    <property type="component" value="Unassembled WGS sequence"/>
</dbReference>
<dbReference type="CDD" id="cd01450">
    <property type="entry name" value="vWFA_subfamily_ECM"/>
    <property type="match status" value="3"/>
</dbReference>
<dbReference type="PANTHER" id="PTHR24020">
    <property type="entry name" value="COLLAGEN ALPHA"/>
    <property type="match status" value="1"/>
</dbReference>
<evidence type="ECO:0000256" key="1">
    <source>
        <dbReference type="SAM" id="SignalP"/>
    </source>
</evidence>
<accession>A0ABD0KHY0</accession>
<name>A0ABD0KHY0_9CAEN</name>
<feature type="chain" id="PRO_5044820800" description="VWFA domain-containing protein" evidence="1">
    <location>
        <begin position="22"/>
        <end position="526"/>
    </location>
</feature>
<dbReference type="PANTHER" id="PTHR24020:SF20">
    <property type="entry name" value="PH DOMAIN-CONTAINING PROTEIN"/>
    <property type="match status" value="1"/>
</dbReference>
<evidence type="ECO:0000313" key="4">
    <source>
        <dbReference type="Proteomes" id="UP001519460"/>
    </source>
</evidence>
<feature type="non-terminal residue" evidence="3">
    <location>
        <position position="526"/>
    </location>
</feature>
<feature type="signal peptide" evidence="1">
    <location>
        <begin position="1"/>
        <end position="21"/>
    </location>
</feature>
<dbReference type="Pfam" id="PF00092">
    <property type="entry name" value="VWA"/>
    <property type="match status" value="3"/>
</dbReference>
<protein>
    <recommendedName>
        <fullName evidence="2">VWFA domain-containing protein</fullName>
    </recommendedName>
</protein>
<gene>
    <name evidence="3" type="ORF">BaRGS_00022092</name>
</gene>
<feature type="domain" description="VWFA" evidence="2">
    <location>
        <begin position="395"/>
        <end position="526"/>
    </location>
</feature>
<organism evidence="3 4">
    <name type="scientific">Batillaria attramentaria</name>
    <dbReference type="NCBI Taxonomy" id="370345"/>
    <lineage>
        <taxon>Eukaryota</taxon>
        <taxon>Metazoa</taxon>
        <taxon>Spiralia</taxon>
        <taxon>Lophotrochozoa</taxon>
        <taxon>Mollusca</taxon>
        <taxon>Gastropoda</taxon>
        <taxon>Caenogastropoda</taxon>
        <taxon>Sorbeoconcha</taxon>
        <taxon>Cerithioidea</taxon>
        <taxon>Batillariidae</taxon>
        <taxon>Batillaria</taxon>
    </lineage>
</organism>
<proteinExistence type="predicted"/>
<dbReference type="PRINTS" id="PR00453">
    <property type="entry name" value="VWFADOMAIN"/>
</dbReference>
<reference evidence="3 4" key="1">
    <citation type="journal article" date="2023" name="Sci. Data">
        <title>Genome assembly of the Korean intertidal mud-creeper Batillaria attramentaria.</title>
        <authorList>
            <person name="Patra A.K."/>
            <person name="Ho P.T."/>
            <person name="Jun S."/>
            <person name="Lee S.J."/>
            <person name="Kim Y."/>
            <person name="Won Y.J."/>
        </authorList>
    </citation>
    <scope>NUCLEOTIDE SEQUENCE [LARGE SCALE GENOMIC DNA]</scope>
    <source>
        <strain evidence="3">Wonlab-2016</strain>
    </source>
</reference>
<sequence length="526" mass="57328">MQLTTVCFLLAFSVFISVCNAQDDCMETLDIVYVLDGSNSVARGNFRVMRNAVLSSISKFTILPNQTRVGVVTYGERLYADIPLTDDFSSLQQSIQDLQWPDGSTATHEGLIYATNMLRASSRSGVPQVIVVLTDGESNRPKLTYEAARQAKNEGIIILCVGIRFGEMSREELYGMASSPSYVYLIRDFDSLDERLANITSVICPTCIGGLDAVFVLDGSNSVRRRDFWTAVSAINDTAMTFWQNYTSSRIGFITYATLVSETIPLTTSDNTNDFVNRVNNLEFPDTGTGTDLALQEAVRLLQNSLRFKVPRVIILITDGGSDKPPRTIQVANAAKAAGIVIYAIGVGPYIDDAELKNVSSDTTLNMTVETFDLLRDRLNELVDSVCNQCTEPVELLFVIDGSDGVTLANFGLLKAAVTNAALNFEFGPTKAEVGVVSYSNTVRGGFGPVADPVAFMNGMQIISYPGGPRTTSEGIRQAAQFLINANRSDAVNVMVVMTTGQSFNPTRTRIDSFLVRQMGIQTFAL</sequence>
<dbReference type="SUPFAM" id="SSF53300">
    <property type="entry name" value="vWA-like"/>
    <property type="match status" value="3"/>
</dbReference>
<evidence type="ECO:0000313" key="3">
    <source>
        <dbReference type="EMBL" id="KAK7486691.1"/>
    </source>
</evidence>
<dbReference type="Gene3D" id="3.40.50.410">
    <property type="entry name" value="von Willebrand factor, type A domain"/>
    <property type="match status" value="3"/>
</dbReference>
<dbReference type="SMART" id="SM00327">
    <property type="entry name" value="VWA"/>
    <property type="match status" value="3"/>
</dbReference>
<feature type="domain" description="VWFA" evidence="2">
    <location>
        <begin position="212"/>
        <end position="386"/>
    </location>
</feature>
<dbReference type="InterPro" id="IPR002035">
    <property type="entry name" value="VWF_A"/>
</dbReference>
<dbReference type="AlphaFoldDB" id="A0ABD0KHY0"/>
<evidence type="ECO:0000259" key="2">
    <source>
        <dbReference type="PROSITE" id="PS50234"/>
    </source>
</evidence>
<dbReference type="PROSITE" id="PS50234">
    <property type="entry name" value="VWFA"/>
    <property type="match status" value="3"/>
</dbReference>